<evidence type="ECO:0000313" key="2">
    <source>
        <dbReference type="EMBL" id="KIY67226.1"/>
    </source>
</evidence>
<dbReference type="PANTHER" id="PTHR42673:SF4">
    <property type="entry name" value="MALEYLACETOACETATE ISOMERASE"/>
    <property type="match status" value="1"/>
</dbReference>
<keyword evidence="3" id="KW-1185">Reference proteome</keyword>
<dbReference type="PROSITE" id="PS50404">
    <property type="entry name" value="GST_NTER"/>
    <property type="match status" value="1"/>
</dbReference>
<dbReference type="GO" id="GO:0004364">
    <property type="term" value="F:glutathione transferase activity"/>
    <property type="evidence" value="ECO:0007669"/>
    <property type="project" value="TreeGrafter"/>
</dbReference>
<dbReference type="EMBL" id="KN880531">
    <property type="protein sequence ID" value="KIY67226.1"/>
    <property type="molecule type" value="Genomic_DNA"/>
</dbReference>
<dbReference type="InterPro" id="IPR004045">
    <property type="entry name" value="Glutathione_S-Trfase_N"/>
</dbReference>
<dbReference type="Pfam" id="PF13409">
    <property type="entry name" value="GST_N_2"/>
    <property type="match status" value="1"/>
</dbReference>
<evidence type="ECO:0000259" key="1">
    <source>
        <dbReference type="PROSITE" id="PS50404"/>
    </source>
</evidence>
<organism evidence="2 3">
    <name type="scientific">Cylindrobasidium torrendii FP15055 ss-10</name>
    <dbReference type="NCBI Taxonomy" id="1314674"/>
    <lineage>
        <taxon>Eukaryota</taxon>
        <taxon>Fungi</taxon>
        <taxon>Dikarya</taxon>
        <taxon>Basidiomycota</taxon>
        <taxon>Agaricomycotina</taxon>
        <taxon>Agaricomycetes</taxon>
        <taxon>Agaricomycetidae</taxon>
        <taxon>Agaricales</taxon>
        <taxon>Marasmiineae</taxon>
        <taxon>Physalacriaceae</taxon>
        <taxon>Cylindrobasidium</taxon>
    </lineage>
</organism>
<dbReference type="Proteomes" id="UP000054007">
    <property type="component" value="Unassembled WGS sequence"/>
</dbReference>
<name>A0A0D7BCG1_9AGAR</name>
<gene>
    <name evidence="2" type="ORF">CYLTODRAFT_454635</name>
</gene>
<dbReference type="InterPro" id="IPR036249">
    <property type="entry name" value="Thioredoxin-like_sf"/>
</dbReference>
<evidence type="ECO:0000313" key="3">
    <source>
        <dbReference type="Proteomes" id="UP000054007"/>
    </source>
</evidence>
<sequence length="248" mass="28245">MLTLFDIPSKRPHKAWSPNTWKARYCLNFKRLPYQTEWVEYPDIAALYETRGIPPCERKPDGSPYYTLPLLHDSASGVYISGTLAIAEYLEEQYPGAPTLFPEPARVRALVSALDSAVQTDVLALKFIIPRAYGILNERSAVFFRETREKRFGCAIEEIEPQGAKKAEAWGSAREGLDGYAVTFYPHGQRFMLGDSLTYADIFMAGRLKWAQVVFGEDSEEWKEMRTWSGGRWARLLDSLAPYERVDA</sequence>
<dbReference type="InterPro" id="IPR036282">
    <property type="entry name" value="Glutathione-S-Trfase_C_sf"/>
</dbReference>
<accession>A0A0D7BCG1</accession>
<dbReference type="AlphaFoldDB" id="A0A0D7BCG1"/>
<reference evidence="2 3" key="1">
    <citation type="journal article" date="2015" name="Fungal Genet. Biol.">
        <title>Evolution of novel wood decay mechanisms in Agaricales revealed by the genome sequences of Fistulina hepatica and Cylindrobasidium torrendii.</title>
        <authorList>
            <person name="Floudas D."/>
            <person name="Held B.W."/>
            <person name="Riley R."/>
            <person name="Nagy L.G."/>
            <person name="Koehler G."/>
            <person name="Ransdell A.S."/>
            <person name="Younus H."/>
            <person name="Chow J."/>
            <person name="Chiniquy J."/>
            <person name="Lipzen A."/>
            <person name="Tritt A."/>
            <person name="Sun H."/>
            <person name="Haridas S."/>
            <person name="LaButti K."/>
            <person name="Ohm R.A."/>
            <person name="Kues U."/>
            <person name="Blanchette R.A."/>
            <person name="Grigoriev I.V."/>
            <person name="Minto R.E."/>
            <person name="Hibbett D.S."/>
        </authorList>
    </citation>
    <scope>NUCLEOTIDE SEQUENCE [LARGE SCALE GENOMIC DNA]</scope>
    <source>
        <strain evidence="2 3">FP15055 ss-10</strain>
    </source>
</reference>
<dbReference type="SUPFAM" id="SSF52833">
    <property type="entry name" value="Thioredoxin-like"/>
    <property type="match status" value="1"/>
</dbReference>
<dbReference type="Gene3D" id="3.40.30.10">
    <property type="entry name" value="Glutaredoxin"/>
    <property type="match status" value="1"/>
</dbReference>
<dbReference type="Gene3D" id="1.20.1050.10">
    <property type="match status" value="1"/>
</dbReference>
<dbReference type="OrthoDB" id="4951845at2759"/>
<dbReference type="GO" id="GO:0016034">
    <property type="term" value="F:maleylacetoacetate isomerase activity"/>
    <property type="evidence" value="ECO:0007669"/>
    <property type="project" value="TreeGrafter"/>
</dbReference>
<dbReference type="Pfam" id="PF22041">
    <property type="entry name" value="GST_C_7"/>
    <property type="match status" value="1"/>
</dbReference>
<feature type="domain" description="GST N-terminal" evidence="1">
    <location>
        <begin position="7"/>
        <end position="98"/>
    </location>
</feature>
<proteinExistence type="predicted"/>
<dbReference type="GO" id="GO:0006749">
    <property type="term" value="P:glutathione metabolic process"/>
    <property type="evidence" value="ECO:0007669"/>
    <property type="project" value="TreeGrafter"/>
</dbReference>
<dbReference type="SUPFAM" id="SSF47616">
    <property type="entry name" value="GST C-terminal domain-like"/>
    <property type="match status" value="1"/>
</dbReference>
<dbReference type="STRING" id="1314674.A0A0D7BCG1"/>
<dbReference type="GO" id="GO:0006559">
    <property type="term" value="P:L-phenylalanine catabolic process"/>
    <property type="evidence" value="ECO:0007669"/>
    <property type="project" value="TreeGrafter"/>
</dbReference>
<protein>
    <recommendedName>
        <fullName evidence="1">GST N-terminal domain-containing protein</fullName>
    </recommendedName>
</protein>
<dbReference type="InterPro" id="IPR054416">
    <property type="entry name" value="GST_UstS-like_C"/>
</dbReference>
<dbReference type="PANTHER" id="PTHR42673">
    <property type="entry name" value="MALEYLACETOACETATE ISOMERASE"/>
    <property type="match status" value="1"/>
</dbReference>